<feature type="compositionally biased region" description="Low complexity" evidence="2">
    <location>
        <begin position="358"/>
        <end position="407"/>
    </location>
</feature>
<evidence type="ECO:0000313" key="5">
    <source>
        <dbReference type="Proteomes" id="UP000281468"/>
    </source>
</evidence>
<reference evidence="4 5" key="1">
    <citation type="journal article" date="2018" name="BMC Genomics">
        <title>Genomic evidence for intraspecific hybridization in a clonal and extremely halotolerant yeast.</title>
        <authorList>
            <person name="Gostincar C."/>
            <person name="Stajich J.E."/>
            <person name="Zupancic J."/>
            <person name="Zalar P."/>
            <person name="Gunde-Cimerman N."/>
        </authorList>
    </citation>
    <scope>NUCLEOTIDE SEQUENCE [LARGE SCALE GENOMIC DNA]</scope>
    <source>
        <strain evidence="4 5">EXF-171</strain>
    </source>
</reference>
<accession>A0A3M7GYE6</accession>
<keyword evidence="1" id="KW-0863">Zinc-finger</keyword>
<organism evidence="4 5">
    <name type="scientific">Hortaea werneckii</name>
    <name type="common">Black yeast</name>
    <name type="synonym">Cladosporium werneckii</name>
    <dbReference type="NCBI Taxonomy" id="91943"/>
    <lineage>
        <taxon>Eukaryota</taxon>
        <taxon>Fungi</taxon>
        <taxon>Dikarya</taxon>
        <taxon>Ascomycota</taxon>
        <taxon>Pezizomycotina</taxon>
        <taxon>Dothideomycetes</taxon>
        <taxon>Dothideomycetidae</taxon>
        <taxon>Mycosphaerellales</taxon>
        <taxon>Teratosphaeriaceae</taxon>
        <taxon>Hortaea</taxon>
    </lineage>
</organism>
<dbReference type="PANTHER" id="PTHR36167:SF3">
    <property type="entry name" value="C2H2 FINGER DOMAIN TRANSCRIPTION FACTOR (EUROFUNG)-RELATED"/>
    <property type="match status" value="1"/>
</dbReference>
<sequence length="462" mass="50708">MSRGYTTSPSQNPHDASLSSILASHLQQGNLQSMDARQPEYPQSGLSSPYAPYNGHLSEGSSADQASAVQYTPGQDYKSSTFSSSATPNSEYALPPQSARSSSGAFPDYVRSAYPDSAAGRYQAPAHSGNTMAHTSSPSISMPPDGQQSNGQPNNNRSSDGDVPIDPSIAQSSPTYPPTQHYSPYPPQHEMPQYPGQPMTQNRPEWAGYYQQPPMGYSHSPATTGGAAPNMVAHVPRPPPAVGSGLPAPYPYAHPNSYQGGHPLSTVYSFVPIPGAQQHKRPRRRYEEIERMYKCGWNGCEKAYGTLNHLNAHVTMQSHGPKRTPEEFKEIRKEWKAKKKEEENARKQEEERQRQEAARQGQDQAQQQPTHQQYGQQHMMPQMGGPQLPPIGYQPAGGQPAQYPPQQVDGAQQYGTSSQMYGAQGYPQSPYAQGGLQYQQHSEATGQSHQQYQNARQSPQQQ</sequence>
<comment type="caution">
    <text evidence="4">The sequence shown here is derived from an EMBL/GenBank/DDBJ whole genome shotgun (WGS) entry which is preliminary data.</text>
</comment>
<proteinExistence type="predicted"/>
<dbReference type="VEuPathDB" id="FungiDB:BTJ68_03210"/>
<feature type="region of interest" description="Disordered" evidence="2">
    <location>
        <begin position="336"/>
        <end position="462"/>
    </location>
</feature>
<keyword evidence="1" id="KW-0862">Zinc</keyword>
<feature type="compositionally biased region" description="Polar residues" evidence="2">
    <location>
        <begin position="1"/>
        <end position="35"/>
    </location>
</feature>
<feature type="compositionally biased region" description="Basic and acidic residues" evidence="2">
    <location>
        <begin position="336"/>
        <end position="357"/>
    </location>
</feature>
<feature type="compositionally biased region" description="Polar residues" evidence="2">
    <location>
        <begin position="169"/>
        <end position="182"/>
    </location>
</feature>
<dbReference type="Proteomes" id="UP000281468">
    <property type="component" value="Unassembled WGS sequence"/>
</dbReference>
<dbReference type="Gene3D" id="3.30.160.60">
    <property type="entry name" value="Classic Zinc Finger"/>
    <property type="match status" value="1"/>
</dbReference>
<feature type="compositionally biased region" description="Polar residues" evidence="2">
    <location>
        <begin position="409"/>
        <end position="462"/>
    </location>
</feature>
<dbReference type="InterPro" id="IPR013087">
    <property type="entry name" value="Znf_C2H2_type"/>
</dbReference>
<feature type="compositionally biased region" description="Polar residues" evidence="2">
    <location>
        <begin position="59"/>
        <end position="73"/>
    </location>
</feature>
<dbReference type="PANTHER" id="PTHR36167">
    <property type="entry name" value="C2H2 FINGER DOMAIN TRANSCRIPTION FACTOR (EUROFUNG)-RELATED"/>
    <property type="match status" value="1"/>
</dbReference>
<gene>
    <name evidence="4" type="ORF">D0862_04866</name>
</gene>
<evidence type="ECO:0000256" key="1">
    <source>
        <dbReference type="PROSITE-ProRule" id="PRU00042"/>
    </source>
</evidence>
<dbReference type="GO" id="GO:0006355">
    <property type="term" value="P:regulation of DNA-templated transcription"/>
    <property type="evidence" value="ECO:0007669"/>
    <property type="project" value="InterPro"/>
</dbReference>
<feature type="domain" description="C2H2-type" evidence="3">
    <location>
        <begin position="293"/>
        <end position="324"/>
    </location>
</feature>
<feature type="compositionally biased region" description="Polar residues" evidence="2">
    <location>
        <begin position="128"/>
        <end position="158"/>
    </location>
</feature>
<name>A0A3M7GYE6_HORWE</name>
<dbReference type="VEuPathDB" id="FungiDB:BTJ68_12041"/>
<dbReference type="InterPro" id="IPR039327">
    <property type="entry name" value="CON7-like"/>
</dbReference>
<feature type="region of interest" description="Disordered" evidence="2">
    <location>
        <begin position="120"/>
        <end position="212"/>
    </location>
</feature>
<feature type="region of interest" description="Disordered" evidence="2">
    <location>
        <begin position="1"/>
        <end position="105"/>
    </location>
</feature>
<dbReference type="AlphaFoldDB" id="A0A3M7GYE6"/>
<feature type="compositionally biased region" description="Low complexity" evidence="2">
    <location>
        <begin position="79"/>
        <end position="90"/>
    </location>
</feature>
<dbReference type="PROSITE" id="PS50157">
    <property type="entry name" value="ZINC_FINGER_C2H2_2"/>
    <property type="match status" value="1"/>
</dbReference>
<protein>
    <recommendedName>
        <fullName evidence="3">C2H2-type domain-containing protein</fullName>
    </recommendedName>
</protein>
<evidence type="ECO:0000256" key="2">
    <source>
        <dbReference type="SAM" id="MobiDB-lite"/>
    </source>
</evidence>
<dbReference type="GO" id="GO:0008270">
    <property type="term" value="F:zinc ion binding"/>
    <property type="evidence" value="ECO:0007669"/>
    <property type="project" value="UniProtKB-KW"/>
</dbReference>
<evidence type="ECO:0000259" key="3">
    <source>
        <dbReference type="PROSITE" id="PS50157"/>
    </source>
</evidence>
<dbReference type="EMBL" id="QWIQ01000122">
    <property type="protein sequence ID" value="RMZ05662.1"/>
    <property type="molecule type" value="Genomic_DNA"/>
</dbReference>
<dbReference type="PROSITE" id="PS00028">
    <property type="entry name" value="ZINC_FINGER_C2H2_1"/>
    <property type="match status" value="1"/>
</dbReference>
<evidence type="ECO:0000313" key="4">
    <source>
        <dbReference type="EMBL" id="RMZ05662.1"/>
    </source>
</evidence>
<keyword evidence="1" id="KW-0479">Metal-binding</keyword>